<organism evidence="2">
    <name type="scientific">Leptosphaeria maculans (strain JN3 / isolate v23.1.3 / race Av1-4-5-6-7-8)</name>
    <name type="common">Blackleg fungus</name>
    <name type="synonym">Phoma lingam</name>
    <dbReference type="NCBI Taxonomy" id="985895"/>
    <lineage>
        <taxon>Eukaryota</taxon>
        <taxon>Fungi</taxon>
        <taxon>Dikarya</taxon>
        <taxon>Ascomycota</taxon>
        <taxon>Pezizomycotina</taxon>
        <taxon>Dothideomycetes</taxon>
        <taxon>Pleosporomycetidae</taxon>
        <taxon>Pleosporales</taxon>
        <taxon>Pleosporineae</taxon>
        <taxon>Leptosphaeriaceae</taxon>
        <taxon>Plenodomus</taxon>
        <taxon>Plenodomus lingam/Leptosphaeria maculans species complex</taxon>
    </lineage>
</organism>
<dbReference type="InParanoid" id="E5A1Q3"/>
<keyword evidence="2" id="KW-1185">Reference proteome</keyword>
<dbReference type="AlphaFoldDB" id="E5A1Q3"/>
<proteinExistence type="predicted"/>
<reference evidence="2" key="1">
    <citation type="journal article" date="2011" name="Nat. Commun.">
        <title>Effector diversification within compartments of the Leptosphaeria maculans genome affected by Repeat-Induced Point mutations.</title>
        <authorList>
            <person name="Rouxel T."/>
            <person name="Grandaubert J."/>
            <person name="Hane J.K."/>
            <person name="Hoede C."/>
            <person name="van de Wouw A.P."/>
            <person name="Couloux A."/>
            <person name="Dominguez V."/>
            <person name="Anthouard V."/>
            <person name="Bally P."/>
            <person name="Bourras S."/>
            <person name="Cozijnsen A.J."/>
            <person name="Ciuffetti L.M."/>
            <person name="Degrave A."/>
            <person name="Dilmaghani A."/>
            <person name="Duret L."/>
            <person name="Fudal I."/>
            <person name="Goodwin S.B."/>
            <person name="Gout L."/>
            <person name="Glaser N."/>
            <person name="Linglin J."/>
            <person name="Kema G.H.J."/>
            <person name="Lapalu N."/>
            <person name="Lawrence C.B."/>
            <person name="May K."/>
            <person name="Meyer M."/>
            <person name="Ollivier B."/>
            <person name="Poulain J."/>
            <person name="Schoch C.L."/>
            <person name="Simon A."/>
            <person name="Spatafora J.W."/>
            <person name="Stachowiak A."/>
            <person name="Turgeon B.G."/>
            <person name="Tyler B.M."/>
            <person name="Vincent D."/>
            <person name="Weissenbach J."/>
            <person name="Amselem J."/>
            <person name="Quesneville H."/>
            <person name="Oliver R.P."/>
            <person name="Wincker P."/>
            <person name="Balesdent M.-H."/>
            <person name="Howlett B.J."/>
        </authorList>
    </citation>
    <scope>NUCLEOTIDE SEQUENCE [LARGE SCALE GENOMIC DNA]</scope>
    <source>
        <strain evidence="2">JN3 / isolate v23.1.3 / race Av1-4-5-6-7-8</strain>
    </source>
</reference>
<protein>
    <submittedName>
        <fullName evidence="1">Predicted protein</fullName>
    </submittedName>
</protein>
<gene>
    <name evidence="1" type="ORF">LEMA_uP090290.1</name>
</gene>
<accession>E5A1Q3</accession>
<dbReference type="EMBL" id="FP929132">
    <property type="protein sequence ID" value="CBX97620.1"/>
    <property type="molecule type" value="Genomic_DNA"/>
</dbReference>
<name>E5A1Q3_LEPMJ</name>
<sequence>MTRLLCTLERWSSSNLRFQKFQTENEGNRCSGKLALRHASSTLSTGHNKTILPEALQRQHVEIIQGSHSPASFH</sequence>
<evidence type="ECO:0000313" key="1">
    <source>
        <dbReference type="EMBL" id="CBX97620.1"/>
    </source>
</evidence>
<dbReference type="HOGENOM" id="CLU_2688264_0_0_1"/>
<evidence type="ECO:0000313" key="2">
    <source>
        <dbReference type="Proteomes" id="UP000002668"/>
    </source>
</evidence>
<dbReference type="VEuPathDB" id="FungiDB:LEMA_uP090290.1"/>
<dbReference type="Proteomes" id="UP000002668">
    <property type="component" value="Genome"/>
</dbReference>